<organism evidence="16 17">
    <name type="scientific">Pseudarthrobacter phenanthrenivorans (strain DSM 18606 / JCM 16027 / LMG 23796 / Sphe3)</name>
    <name type="common">Arthrobacter phenanthrenivorans</name>
    <dbReference type="NCBI Taxonomy" id="930171"/>
    <lineage>
        <taxon>Bacteria</taxon>
        <taxon>Bacillati</taxon>
        <taxon>Actinomycetota</taxon>
        <taxon>Actinomycetes</taxon>
        <taxon>Micrococcales</taxon>
        <taxon>Micrococcaceae</taxon>
        <taxon>Pseudarthrobacter</taxon>
    </lineage>
</organism>
<keyword evidence="5 10" id="KW-0479">Metal-binding</keyword>
<gene>
    <name evidence="10" type="primary">metK</name>
    <name evidence="16" type="ordered locus">Asphe3_19860</name>
</gene>
<evidence type="ECO:0000259" key="14">
    <source>
        <dbReference type="Pfam" id="PF02772"/>
    </source>
</evidence>
<dbReference type="UniPathway" id="UPA00315">
    <property type="reaction ID" value="UER00080"/>
</dbReference>
<feature type="binding site" evidence="10">
    <location>
        <position position="288"/>
    </location>
    <ligand>
        <name>ATP</name>
        <dbReference type="ChEBI" id="CHEBI:30616"/>
        <note>ligand shared between two neighboring subunits</note>
    </ligand>
</feature>
<comment type="caution">
    <text evidence="10">Lacks conserved residue(s) required for the propagation of feature annotation.</text>
</comment>
<dbReference type="InterPro" id="IPR022629">
    <property type="entry name" value="S-AdoMet_synt_central"/>
</dbReference>
<comment type="cofactor">
    <cofactor evidence="10">
        <name>Mg(2+)</name>
        <dbReference type="ChEBI" id="CHEBI:18420"/>
    </cofactor>
    <text evidence="10">Binds 2 divalent ions per subunit.</text>
</comment>
<dbReference type="Pfam" id="PF00438">
    <property type="entry name" value="S-AdoMet_synt_N"/>
    <property type="match status" value="1"/>
</dbReference>
<feature type="binding site" description="in other chain" evidence="10">
    <location>
        <position position="30"/>
    </location>
    <ligand>
        <name>ATP</name>
        <dbReference type="ChEBI" id="CHEBI:30616"/>
        <note>ligand shared between two neighboring subunits</note>
    </ligand>
</feature>
<dbReference type="SUPFAM" id="SSF55973">
    <property type="entry name" value="S-adenosylmethionine synthetase"/>
    <property type="match status" value="3"/>
</dbReference>
<dbReference type="GO" id="GO:0005737">
    <property type="term" value="C:cytoplasm"/>
    <property type="evidence" value="ECO:0007669"/>
    <property type="project" value="UniProtKB-SubCell"/>
</dbReference>
<accession>F0M1Y9</accession>
<comment type="pathway">
    <text evidence="1 10">Amino-acid biosynthesis; S-adenosyl-L-methionine biosynthesis; S-adenosyl-L-methionine from L-methionine: step 1/1.</text>
</comment>
<dbReference type="GO" id="GO:0005524">
    <property type="term" value="F:ATP binding"/>
    <property type="evidence" value="ECO:0007669"/>
    <property type="project" value="UniProtKB-UniRule"/>
</dbReference>
<keyword evidence="7 10" id="KW-0067">ATP-binding</keyword>
<dbReference type="STRING" id="930171.Asphe3_19860"/>
<dbReference type="InterPro" id="IPR022630">
    <property type="entry name" value="S-AdoMet_synt_C"/>
</dbReference>
<evidence type="ECO:0000256" key="5">
    <source>
        <dbReference type="ARBA" id="ARBA00022723"/>
    </source>
</evidence>
<dbReference type="PIRSF" id="PIRSF000497">
    <property type="entry name" value="MAT"/>
    <property type="match status" value="1"/>
</dbReference>
<feature type="binding site" evidence="10">
    <location>
        <position position="292"/>
    </location>
    <ligand>
        <name>ATP</name>
        <dbReference type="ChEBI" id="CHEBI:30616"/>
        <note>ligand shared between two neighboring subunits</note>
    </ligand>
</feature>
<feature type="domain" description="S-adenosylmethionine synthetase central" evidence="14">
    <location>
        <begin position="140"/>
        <end position="257"/>
    </location>
</feature>
<evidence type="ECO:0000256" key="2">
    <source>
        <dbReference type="ARBA" id="ARBA00009685"/>
    </source>
</evidence>
<dbReference type="GO" id="GO:0000287">
    <property type="term" value="F:magnesium ion binding"/>
    <property type="evidence" value="ECO:0007669"/>
    <property type="project" value="UniProtKB-UniRule"/>
</dbReference>
<proteinExistence type="inferred from homology"/>
<keyword evidence="3 10" id="KW-0554">One-carbon metabolism</keyword>
<keyword evidence="8 10" id="KW-0460">Magnesium</keyword>
<dbReference type="PROSITE" id="PS00377">
    <property type="entry name" value="ADOMET_SYNTHASE_2"/>
    <property type="match status" value="1"/>
</dbReference>
<feature type="domain" description="S-adenosylmethionine synthetase C-terminal" evidence="15">
    <location>
        <begin position="259"/>
        <end position="398"/>
    </location>
</feature>
<evidence type="ECO:0000256" key="8">
    <source>
        <dbReference type="ARBA" id="ARBA00022842"/>
    </source>
</evidence>
<comment type="subunit">
    <text evidence="10">Homotetramer; dimer of dimers.</text>
</comment>
<feature type="binding site" evidence="10">
    <location>
        <position position="58"/>
    </location>
    <ligand>
        <name>K(+)</name>
        <dbReference type="ChEBI" id="CHEBI:29103"/>
    </ligand>
</feature>
<feature type="region of interest" description="Flexible loop" evidence="10">
    <location>
        <begin position="114"/>
        <end position="124"/>
    </location>
</feature>
<comment type="subcellular location">
    <subcellularLocation>
        <location evidence="10 11">Cytoplasm</location>
    </subcellularLocation>
</comment>
<feature type="binding site" evidence="10">
    <location>
        <position position="265"/>
    </location>
    <ligand>
        <name>ATP</name>
        <dbReference type="ChEBI" id="CHEBI:30616"/>
        <note>ligand shared between two neighboring subunits</note>
    </ligand>
</feature>
<evidence type="ECO:0000256" key="11">
    <source>
        <dbReference type="RuleBase" id="RU000542"/>
    </source>
</evidence>
<comment type="cofactor">
    <cofactor evidence="10">
        <name>K(+)</name>
        <dbReference type="ChEBI" id="CHEBI:29103"/>
    </cofactor>
    <text evidence="10">Binds 1 potassium ion per subunit.</text>
</comment>
<feature type="binding site" evidence="10">
    <location>
        <position position="32"/>
    </location>
    <ligand>
        <name>Mg(2+)</name>
        <dbReference type="ChEBI" id="CHEBI:18420"/>
    </ligand>
</feature>
<dbReference type="FunFam" id="3.30.300.10:FF:000003">
    <property type="entry name" value="S-adenosylmethionine synthase"/>
    <property type="match status" value="1"/>
</dbReference>
<keyword evidence="10" id="KW-0963">Cytoplasm</keyword>
<comment type="catalytic activity">
    <reaction evidence="10">
        <text>L-methionine + ATP + H2O = S-adenosyl-L-methionine + phosphate + diphosphate</text>
        <dbReference type="Rhea" id="RHEA:21080"/>
        <dbReference type="ChEBI" id="CHEBI:15377"/>
        <dbReference type="ChEBI" id="CHEBI:30616"/>
        <dbReference type="ChEBI" id="CHEBI:33019"/>
        <dbReference type="ChEBI" id="CHEBI:43474"/>
        <dbReference type="ChEBI" id="CHEBI:57844"/>
        <dbReference type="ChEBI" id="CHEBI:59789"/>
        <dbReference type="EC" id="2.5.1.6"/>
    </reaction>
</comment>
<dbReference type="InterPro" id="IPR022636">
    <property type="entry name" value="S-AdoMet_synthetase_sfam"/>
</dbReference>
<feature type="binding site" description="in other chain" evidence="10">
    <location>
        <position position="71"/>
    </location>
    <ligand>
        <name>L-methionine</name>
        <dbReference type="ChEBI" id="CHEBI:57844"/>
        <note>ligand shared between two neighboring subunits</note>
    </ligand>
</feature>
<evidence type="ECO:0000256" key="7">
    <source>
        <dbReference type="ARBA" id="ARBA00022840"/>
    </source>
</evidence>
<feature type="binding site" description="in other chain" evidence="10">
    <location>
        <position position="114"/>
    </location>
    <ligand>
        <name>L-methionine</name>
        <dbReference type="ChEBI" id="CHEBI:57844"/>
        <note>ligand shared between two neighboring subunits</note>
    </ligand>
</feature>
<dbReference type="Pfam" id="PF02772">
    <property type="entry name" value="S-AdoMet_synt_M"/>
    <property type="match status" value="1"/>
</dbReference>
<feature type="binding site" evidence="10">
    <location>
        <position position="265"/>
    </location>
    <ligand>
        <name>L-methionine</name>
        <dbReference type="ChEBI" id="CHEBI:57844"/>
        <note>ligand shared between two neighboring subunits</note>
    </ligand>
</feature>
<evidence type="ECO:0000256" key="3">
    <source>
        <dbReference type="ARBA" id="ARBA00022563"/>
    </source>
</evidence>
<evidence type="ECO:0000256" key="1">
    <source>
        <dbReference type="ARBA" id="ARBA00005224"/>
    </source>
</evidence>
<evidence type="ECO:0000313" key="16">
    <source>
        <dbReference type="EMBL" id="ADX73141.1"/>
    </source>
</evidence>
<dbReference type="RefSeq" id="WP_013601068.1">
    <property type="nucleotide sequence ID" value="NC_015145.1"/>
</dbReference>
<evidence type="ECO:0000256" key="9">
    <source>
        <dbReference type="ARBA" id="ARBA00022958"/>
    </source>
</evidence>
<evidence type="ECO:0000313" key="17">
    <source>
        <dbReference type="Proteomes" id="UP000008639"/>
    </source>
</evidence>
<dbReference type="CDD" id="cd18079">
    <property type="entry name" value="S-AdoMet_synt"/>
    <property type="match status" value="1"/>
</dbReference>
<keyword evidence="4 10" id="KW-0808">Transferase</keyword>
<dbReference type="GO" id="GO:0006730">
    <property type="term" value="P:one-carbon metabolic process"/>
    <property type="evidence" value="ECO:0007669"/>
    <property type="project" value="UniProtKB-KW"/>
</dbReference>
<feature type="binding site" description="in other chain" evidence="10">
    <location>
        <begin position="271"/>
        <end position="272"/>
    </location>
    <ligand>
        <name>ATP</name>
        <dbReference type="ChEBI" id="CHEBI:30616"/>
        <note>ligand shared between two neighboring subunits</note>
    </ligand>
</feature>
<keyword evidence="6 10" id="KW-0547">Nucleotide-binding</keyword>
<dbReference type="InterPro" id="IPR022628">
    <property type="entry name" value="S-AdoMet_synt_N"/>
</dbReference>
<comment type="similarity">
    <text evidence="2 10 12">Belongs to the AdoMet synthase family.</text>
</comment>
<dbReference type="AlphaFoldDB" id="F0M1Y9"/>
<dbReference type="EC" id="2.5.1.6" evidence="10"/>
<dbReference type="HAMAP" id="MF_00086">
    <property type="entry name" value="S_AdoMet_synth1"/>
    <property type="match status" value="1"/>
</dbReference>
<evidence type="ECO:0000259" key="15">
    <source>
        <dbReference type="Pfam" id="PF02773"/>
    </source>
</evidence>
<evidence type="ECO:0000256" key="12">
    <source>
        <dbReference type="RuleBase" id="RU004462"/>
    </source>
</evidence>
<evidence type="ECO:0000259" key="13">
    <source>
        <dbReference type="Pfam" id="PF00438"/>
    </source>
</evidence>
<dbReference type="InterPro" id="IPR002133">
    <property type="entry name" value="S-AdoMet_synthetase"/>
</dbReference>
<feature type="domain" description="S-adenosylmethionine synthetase N-terminal" evidence="13">
    <location>
        <begin position="20"/>
        <end position="115"/>
    </location>
</feature>
<dbReference type="KEGG" id="apn:Asphe3_19860"/>
<dbReference type="GO" id="GO:0004478">
    <property type="term" value="F:methionine adenosyltransferase activity"/>
    <property type="evidence" value="ECO:0007669"/>
    <property type="project" value="UniProtKB-UniRule"/>
</dbReference>
<feature type="binding site" description="in other chain" evidence="10">
    <location>
        <begin position="189"/>
        <end position="191"/>
    </location>
    <ligand>
        <name>ATP</name>
        <dbReference type="ChEBI" id="CHEBI:30616"/>
        <note>ligand shared between two neighboring subunits</note>
    </ligand>
</feature>
<dbReference type="Proteomes" id="UP000008639">
    <property type="component" value="Chromosome"/>
</dbReference>
<dbReference type="Pfam" id="PF02773">
    <property type="entry name" value="S-AdoMet_synt_C"/>
    <property type="match status" value="1"/>
</dbReference>
<dbReference type="eggNOG" id="COG0192">
    <property type="taxonomic scope" value="Bacteria"/>
</dbReference>
<dbReference type="PROSITE" id="PS00376">
    <property type="entry name" value="ADOMET_SYNTHASE_1"/>
    <property type="match status" value="1"/>
</dbReference>
<name>F0M1Y9_PSEPM</name>
<evidence type="ECO:0000256" key="10">
    <source>
        <dbReference type="HAMAP-Rule" id="MF_00086"/>
    </source>
</evidence>
<dbReference type="GO" id="GO:0006556">
    <property type="term" value="P:S-adenosylmethionine biosynthetic process"/>
    <property type="evidence" value="ECO:0007669"/>
    <property type="project" value="UniProtKB-UniRule"/>
</dbReference>
<reference evidence="16 17" key="1">
    <citation type="journal article" date="2011" name="Stand. Genomic Sci.">
        <title>Complete genome sequence of Arthrobacter phenanthrenivorans type strain (Sphe3).</title>
        <authorList>
            <person name="Kallimanis A."/>
            <person name="Labutti K.M."/>
            <person name="Lapidus A."/>
            <person name="Clum A."/>
            <person name="Lykidis A."/>
            <person name="Mavromatis K."/>
            <person name="Pagani I."/>
            <person name="Liolios K."/>
            <person name="Ivanova N."/>
            <person name="Goodwin L."/>
            <person name="Pitluck S."/>
            <person name="Chen A."/>
            <person name="Palaniappan K."/>
            <person name="Markowitz V."/>
            <person name="Bristow J."/>
            <person name="Velentzas A.D."/>
            <person name="Perisynakis A."/>
            <person name="Ouzounis C.C."/>
            <person name="Kyrpides N.C."/>
            <person name="Koukkou A.I."/>
            <person name="Drainas C."/>
        </authorList>
    </citation>
    <scope>NUCLEOTIDE SEQUENCE [LARGE SCALE GENOMIC DNA]</scope>
    <source>
        <strain evidence="17">DSM 18606 / JCM 16027 / LMG 23796 / Sphe3</strain>
    </source>
</reference>
<dbReference type="PANTHER" id="PTHR11964">
    <property type="entry name" value="S-ADENOSYLMETHIONINE SYNTHETASE"/>
    <property type="match status" value="1"/>
</dbReference>
<dbReference type="Gene3D" id="3.30.300.10">
    <property type="match status" value="3"/>
</dbReference>
<dbReference type="HOGENOM" id="CLU_041802_1_1_11"/>
<comment type="function">
    <text evidence="10">Catalyzes the formation of S-adenosylmethionine (AdoMet) from methionine and ATP. The overall synthetic reaction is composed of two sequential steps, AdoMet formation and the subsequent tripolyphosphate hydrolysis which occurs prior to release of AdoMet from the enzyme.</text>
</comment>
<keyword evidence="9 10" id="KW-0630">Potassium</keyword>
<evidence type="ECO:0000256" key="6">
    <source>
        <dbReference type="ARBA" id="ARBA00022741"/>
    </source>
</evidence>
<evidence type="ECO:0000256" key="4">
    <source>
        <dbReference type="ARBA" id="ARBA00022679"/>
    </source>
</evidence>
<dbReference type="NCBIfam" id="TIGR01034">
    <property type="entry name" value="metK"/>
    <property type="match status" value="1"/>
</dbReference>
<sequence length="411" mass="43910">MTLPLHIPQTSGASPTALRLFTSESVTEGHPDKICDQISDAILDALLAADPESRVAVETMATTGLVHVAGEVTTDAYVEIPQIVRETILGIGYDSSANGFDGARCGVSVSIGQQSNDIAGGVFNSLEAREGRQEDDYDLQGAGDQGLMFGYASDETPSYMPLPIWLAHRLSERLTEVRKTGELAYLRPDGKTQVTVGYDKDVPVSVETVVISSQHAEGASLDQLRADLASIVIEPVLAGANLDLSRVRNILNPAGEFVIGGPVGDAGLTGRKIIVDTYGGMARHGGGAFSGKDPSKVDRSAAYAMRWVAKNVVAAGLAKRAEIQIAYAIGQARPVGTYVETFGTETVDPARISAAIAEIFDLRPRAIIDALDLKRPIYAKTAAHGHFGRDEPDFTWERLDRVDELKAFFNA</sequence>
<dbReference type="EMBL" id="CP002379">
    <property type="protein sequence ID" value="ADX73141.1"/>
    <property type="molecule type" value="Genomic_DNA"/>
</dbReference>
<dbReference type="InterPro" id="IPR022631">
    <property type="entry name" value="ADOMET_SYNTHASE_CS"/>
</dbReference>
<feature type="binding site" description="in other chain" evidence="10">
    <location>
        <position position="296"/>
    </location>
    <ligand>
        <name>L-methionine</name>
        <dbReference type="ChEBI" id="CHEBI:57844"/>
        <note>ligand shared between two neighboring subunits</note>
    </ligand>
</feature>
<protein>
    <recommendedName>
        <fullName evidence="10">S-adenosylmethionine synthase</fullName>
        <shortName evidence="10">AdoMet synthase</shortName>
        <ecNumber evidence="10">2.5.1.6</ecNumber>
    </recommendedName>
    <alternativeName>
        <fullName evidence="10">MAT</fullName>
    </alternativeName>
    <alternativeName>
        <fullName evidence="10">Methionine adenosyltransferase</fullName>
    </alternativeName>
</protein>